<evidence type="ECO:0000256" key="6">
    <source>
        <dbReference type="SAM" id="MobiDB-lite"/>
    </source>
</evidence>
<sequence length="507" mass="59292">MKNLNEILLDQGEKQQNYITQYCVPIRILGVGSFSTVIEAQNQLSNKSVAIKIIDKKHFDSQQLEVLRKQAQILNQLTHENIVRVTFNKETKNKLYIMMDIINGVTLEQYQKKKLDNQTVLCVTKQILEAIKYLHSKEIIHKEIKPSKNNFEIENIMIDPQSLHVTLIAFGLSAQLGYMNGSGIISNSCETFLYIAPEQIQNKKYNRSVDIWAIGMVVFNLFNQGRNPFFQQIDDKQIYFEKISLMKCNQVSKINEQAMNFLHKTIAYHPEDRLNINQCLEHPWINGKNDKTCTIKIILKAHKIYQKIKHLIQLFLFLQYIKKESRHISPPIRNSTKQPITPIDKMKLTLCIRPKLNSKNTSNSGEKANQFNVESQSVGSNKAIKWTDNIILKSKKERKSCDQLKKIFQVSRIEQHFLLPKLHKSLDRYVKQYQISETECDNQTIYQQYVQNTLLQMKKGEQNKKIVQEDQNSNKIQRTQIQITQGEQRNQRIKSSKPPLQRKNNFQ</sequence>
<dbReference type="GO" id="GO:0005776">
    <property type="term" value="C:autophagosome"/>
    <property type="evidence" value="ECO:0007669"/>
    <property type="project" value="TreeGrafter"/>
</dbReference>
<dbReference type="PANTHER" id="PTHR24348:SF22">
    <property type="entry name" value="NON-SPECIFIC SERINE_THREONINE PROTEIN KINASE"/>
    <property type="match status" value="1"/>
</dbReference>
<reference evidence="8" key="1">
    <citation type="submission" date="2021-01" db="EMBL/GenBank/DDBJ databases">
        <authorList>
            <consortium name="Genoscope - CEA"/>
            <person name="William W."/>
        </authorList>
    </citation>
    <scope>NUCLEOTIDE SEQUENCE</scope>
</reference>
<evidence type="ECO:0000256" key="4">
    <source>
        <dbReference type="ARBA" id="ARBA00022840"/>
    </source>
</evidence>
<evidence type="ECO:0000313" key="9">
    <source>
        <dbReference type="Proteomes" id="UP000692954"/>
    </source>
</evidence>
<evidence type="ECO:0000256" key="3">
    <source>
        <dbReference type="ARBA" id="ARBA00022777"/>
    </source>
</evidence>
<feature type="domain" description="Protein kinase" evidence="7">
    <location>
        <begin position="23"/>
        <end position="285"/>
    </location>
</feature>
<dbReference type="GO" id="GO:0010506">
    <property type="term" value="P:regulation of autophagy"/>
    <property type="evidence" value="ECO:0007669"/>
    <property type="project" value="InterPro"/>
</dbReference>
<keyword evidence="1" id="KW-0808">Transferase</keyword>
<feature type="region of interest" description="Disordered" evidence="6">
    <location>
        <begin position="480"/>
        <end position="507"/>
    </location>
</feature>
<dbReference type="EMBL" id="CAJJDN010000102">
    <property type="protein sequence ID" value="CAD8113077.1"/>
    <property type="molecule type" value="Genomic_DNA"/>
</dbReference>
<name>A0A8S1QDU5_9CILI</name>
<keyword evidence="3" id="KW-0418">Kinase</keyword>
<dbReference type="GO" id="GO:0000407">
    <property type="term" value="C:phagophore assembly site"/>
    <property type="evidence" value="ECO:0007669"/>
    <property type="project" value="TreeGrafter"/>
</dbReference>
<dbReference type="AlphaFoldDB" id="A0A8S1QDU5"/>
<evidence type="ECO:0000313" key="8">
    <source>
        <dbReference type="EMBL" id="CAD8113077.1"/>
    </source>
</evidence>
<evidence type="ECO:0000256" key="5">
    <source>
        <dbReference type="PROSITE-ProRule" id="PRU10141"/>
    </source>
</evidence>
<keyword evidence="9" id="KW-1185">Reference proteome</keyword>
<evidence type="ECO:0000256" key="2">
    <source>
        <dbReference type="ARBA" id="ARBA00022741"/>
    </source>
</evidence>
<dbReference type="GO" id="GO:0016020">
    <property type="term" value="C:membrane"/>
    <property type="evidence" value="ECO:0007669"/>
    <property type="project" value="TreeGrafter"/>
</dbReference>
<dbReference type="PROSITE" id="PS00107">
    <property type="entry name" value="PROTEIN_KINASE_ATP"/>
    <property type="match status" value="1"/>
</dbReference>
<evidence type="ECO:0000259" key="7">
    <source>
        <dbReference type="PROSITE" id="PS50011"/>
    </source>
</evidence>
<dbReference type="Pfam" id="PF00069">
    <property type="entry name" value="Pkinase"/>
    <property type="match status" value="1"/>
</dbReference>
<gene>
    <name evidence="8" type="ORF">PSON_ATCC_30995.1.T1020100</name>
</gene>
<dbReference type="OrthoDB" id="10252171at2759"/>
<dbReference type="GO" id="GO:0005524">
    <property type="term" value="F:ATP binding"/>
    <property type="evidence" value="ECO:0007669"/>
    <property type="project" value="UniProtKB-UniRule"/>
</dbReference>
<comment type="caution">
    <text evidence="8">The sequence shown here is derived from an EMBL/GenBank/DDBJ whole genome shotgun (WGS) entry which is preliminary data.</text>
</comment>
<dbReference type="GO" id="GO:0000045">
    <property type="term" value="P:autophagosome assembly"/>
    <property type="evidence" value="ECO:0007669"/>
    <property type="project" value="TreeGrafter"/>
</dbReference>
<accession>A0A8S1QDU5</accession>
<dbReference type="InterPro" id="IPR017441">
    <property type="entry name" value="Protein_kinase_ATP_BS"/>
</dbReference>
<dbReference type="InterPro" id="IPR045269">
    <property type="entry name" value="Atg1-like"/>
</dbReference>
<keyword evidence="4 5" id="KW-0067">ATP-binding</keyword>
<dbReference type="InterPro" id="IPR000719">
    <property type="entry name" value="Prot_kinase_dom"/>
</dbReference>
<dbReference type="GO" id="GO:0004674">
    <property type="term" value="F:protein serine/threonine kinase activity"/>
    <property type="evidence" value="ECO:0007669"/>
    <property type="project" value="InterPro"/>
</dbReference>
<feature type="binding site" evidence="5">
    <location>
        <position position="52"/>
    </location>
    <ligand>
        <name>ATP</name>
        <dbReference type="ChEBI" id="CHEBI:30616"/>
    </ligand>
</feature>
<organism evidence="8 9">
    <name type="scientific">Paramecium sonneborni</name>
    <dbReference type="NCBI Taxonomy" id="65129"/>
    <lineage>
        <taxon>Eukaryota</taxon>
        <taxon>Sar</taxon>
        <taxon>Alveolata</taxon>
        <taxon>Ciliophora</taxon>
        <taxon>Intramacronucleata</taxon>
        <taxon>Oligohymenophorea</taxon>
        <taxon>Peniculida</taxon>
        <taxon>Parameciidae</taxon>
        <taxon>Paramecium</taxon>
    </lineage>
</organism>
<protein>
    <recommendedName>
        <fullName evidence="7">Protein kinase domain-containing protein</fullName>
    </recommendedName>
</protein>
<dbReference type="GO" id="GO:0005829">
    <property type="term" value="C:cytosol"/>
    <property type="evidence" value="ECO:0007669"/>
    <property type="project" value="TreeGrafter"/>
</dbReference>
<proteinExistence type="predicted"/>
<evidence type="ECO:0000256" key="1">
    <source>
        <dbReference type="ARBA" id="ARBA00022679"/>
    </source>
</evidence>
<keyword evidence="2 5" id="KW-0547">Nucleotide-binding</keyword>
<dbReference type="Proteomes" id="UP000692954">
    <property type="component" value="Unassembled WGS sequence"/>
</dbReference>
<dbReference type="PROSITE" id="PS50011">
    <property type="entry name" value="PROTEIN_KINASE_DOM"/>
    <property type="match status" value="1"/>
</dbReference>
<dbReference type="PANTHER" id="PTHR24348">
    <property type="entry name" value="SERINE/THREONINE-PROTEIN KINASE UNC-51-RELATED"/>
    <property type="match status" value="1"/>
</dbReference>